<dbReference type="KEGG" id="plt:Plut_0838"/>
<proteinExistence type="predicted"/>
<evidence type="ECO:0000313" key="1">
    <source>
        <dbReference type="EMBL" id="ABB23704.1"/>
    </source>
</evidence>
<keyword evidence="2" id="KW-1185">Reference proteome</keyword>
<gene>
    <name evidence="1" type="ordered locus">Plut_0838</name>
</gene>
<dbReference type="STRING" id="319225.Plut_0838"/>
<dbReference type="AlphaFoldDB" id="Q3B4M7"/>
<reference evidence="2" key="1">
    <citation type="submission" date="2005-08" db="EMBL/GenBank/DDBJ databases">
        <title>Complete sequence of Pelodictyon luteolum DSM 273.</title>
        <authorList>
            <consortium name="US DOE Joint Genome Institute"/>
            <person name="Copeland A."/>
            <person name="Lucas S."/>
            <person name="Lapidus A."/>
            <person name="Barry K."/>
            <person name="Detter J.C."/>
            <person name="Glavina T."/>
            <person name="Hammon N."/>
            <person name="Israni S."/>
            <person name="Pitluck S."/>
            <person name="Bryant D."/>
            <person name="Schmutz J."/>
            <person name="Larimer F."/>
            <person name="Land M."/>
            <person name="Kyrpides N."/>
            <person name="Ivanova N."/>
            <person name="Richardson P."/>
        </authorList>
    </citation>
    <scope>NUCLEOTIDE SEQUENCE [LARGE SCALE GENOMIC DNA]</scope>
    <source>
        <strain evidence="2">DSM 273 / BCRC 81028 / 2530</strain>
    </source>
</reference>
<accession>Q3B4M7</accession>
<protein>
    <submittedName>
        <fullName evidence="1">Uncharacterized protein</fullName>
    </submittedName>
</protein>
<dbReference type="OrthoDB" id="1119552at2"/>
<name>Q3B4M7_CHLL3</name>
<dbReference type="Proteomes" id="UP000002709">
    <property type="component" value="Chromosome"/>
</dbReference>
<evidence type="ECO:0000313" key="2">
    <source>
        <dbReference type="Proteomes" id="UP000002709"/>
    </source>
</evidence>
<dbReference type="RefSeq" id="WP_011357578.1">
    <property type="nucleotide sequence ID" value="NC_007512.1"/>
</dbReference>
<dbReference type="EMBL" id="CP000096">
    <property type="protein sequence ID" value="ABB23704.1"/>
    <property type="molecule type" value="Genomic_DNA"/>
</dbReference>
<sequence length="261" mass="29190">MPTPMFSIDMTEAAADFISCWNAAGKHIQNQTGDDQIRWLRAHPYPPFLEHLSFLLGNQFFFIRVEDIDYQVDIPGTREGLLSIANGCAGHACIMPMKKTQDEWLPVAEGWGLLDAQSGQPVYPPALMSNEPIIMTDWELHDLAVQIVREQIEKDGYELMTWQSHPEVNPSIWFVGADGPEWVVVRAARYPEKKARKPDNISKISGPCNQYGDGSIGNFASVVFTSLDESFDANAEENGNIAPLYRGKGIDAKYDGLERLT</sequence>
<organism evidence="1 2">
    <name type="scientific">Chlorobium luteolum (strain DSM 273 / BCRC 81028 / 2530)</name>
    <name type="common">Pelodictyon luteolum</name>
    <dbReference type="NCBI Taxonomy" id="319225"/>
    <lineage>
        <taxon>Bacteria</taxon>
        <taxon>Pseudomonadati</taxon>
        <taxon>Chlorobiota</taxon>
        <taxon>Chlorobiia</taxon>
        <taxon>Chlorobiales</taxon>
        <taxon>Chlorobiaceae</taxon>
        <taxon>Chlorobium/Pelodictyon group</taxon>
        <taxon>Pelodictyon</taxon>
    </lineage>
</organism>
<dbReference type="HOGENOM" id="CLU_1089236_0_0_10"/>